<dbReference type="SUPFAM" id="SSF48317">
    <property type="entry name" value="Acid phosphatase/Vanadium-dependent haloperoxidase"/>
    <property type="match status" value="1"/>
</dbReference>
<dbReference type="CDD" id="cd03395">
    <property type="entry name" value="PAP2_like_4"/>
    <property type="match status" value="1"/>
</dbReference>
<organism evidence="9 10">
    <name type="scientific">Prosthecochloris vibrioformis</name>
    <name type="common">Chlorobium vibrioforme</name>
    <dbReference type="NCBI Taxonomy" id="1098"/>
    <lineage>
        <taxon>Bacteria</taxon>
        <taxon>Pseudomonadati</taxon>
        <taxon>Chlorobiota</taxon>
        <taxon>Chlorobiia</taxon>
        <taxon>Chlorobiales</taxon>
        <taxon>Chlorobiaceae</taxon>
        <taxon>Prosthecochloris</taxon>
    </lineage>
</organism>
<dbReference type="SMART" id="SM00014">
    <property type="entry name" value="acidPPc"/>
    <property type="match status" value="1"/>
</dbReference>
<feature type="transmembrane region" description="Helical" evidence="7">
    <location>
        <begin position="56"/>
        <end position="74"/>
    </location>
</feature>
<evidence type="ECO:0000256" key="6">
    <source>
        <dbReference type="ARBA" id="ARBA00023136"/>
    </source>
</evidence>
<evidence type="ECO:0000256" key="3">
    <source>
        <dbReference type="ARBA" id="ARBA00022692"/>
    </source>
</evidence>
<dbReference type="RefSeq" id="WP_068868124.1">
    <property type="nucleotide sequence ID" value="NZ_VDCI01000001.1"/>
</dbReference>
<evidence type="ECO:0000259" key="8">
    <source>
        <dbReference type="SMART" id="SM00014"/>
    </source>
</evidence>
<keyword evidence="10" id="KW-1185">Reference proteome</keyword>
<keyword evidence="2" id="KW-1003">Cell membrane</keyword>
<name>A0A5C4S2E6_PROVB</name>
<dbReference type="AlphaFoldDB" id="A0A5C4S2E6"/>
<evidence type="ECO:0000313" key="10">
    <source>
        <dbReference type="Proteomes" id="UP000309544"/>
    </source>
</evidence>
<feature type="transmembrane region" description="Helical" evidence="7">
    <location>
        <begin position="134"/>
        <end position="155"/>
    </location>
</feature>
<feature type="transmembrane region" description="Helical" evidence="7">
    <location>
        <begin position="27"/>
        <end position="49"/>
    </location>
</feature>
<dbReference type="Gene3D" id="1.20.144.10">
    <property type="entry name" value="Phosphatidic acid phosphatase type 2/haloperoxidase"/>
    <property type="match status" value="2"/>
</dbReference>
<dbReference type="InterPro" id="IPR036938">
    <property type="entry name" value="PAP2/HPO_sf"/>
</dbReference>
<dbReference type="GO" id="GO:0005886">
    <property type="term" value="C:plasma membrane"/>
    <property type="evidence" value="ECO:0007669"/>
    <property type="project" value="UniProtKB-SubCell"/>
</dbReference>
<proteinExistence type="predicted"/>
<evidence type="ECO:0000256" key="2">
    <source>
        <dbReference type="ARBA" id="ARBA00022475"/>
    </source>
</evidence>
<comment type="subcellular location">
    <subcellularLocation>
        <location evidence="1">Cell membrane</location>
        <topology evidence="1">Multi-pass membrane protein</topology>
    </subcellularLocation>
</comment>
<keyword evidence="6 7" id="KW-0472">Membrane</keyword>
<dbReference type="EMBL" id="VDCI01000001">
    <property type="protein sequence ID" value="TNJ37660.1"/>
    <property type="molecule type" value="Genomic_DNA"/>
</dbReference>
<dbReference type="InterPro" id="IPR000326">
    <property type="entry name" value="PAP2/HPO"/>
</dbReference>
<dbReference type="Pfam" id="PF01569">
    <property type="entry name" value="PAP2"/>
    <property type="match status" value="1"/>
</dbReference>
<gene>
    <name evidence="9" type="ORF">FGF68_00285</name>
</gene>
<dbReference type="Proteomes" id="UP000309544">
    <property type="component" value="Unassembled WGS sequence"/>
</dbReference>
<feature type="transmembrane region" description="Helical" evidence="7">
    <location>
        <begin position="106"/>
        <end position="125"/>
    </location>
</feature>
<evidence type="ECO:0000313" key="9">
    <source>
        <dbReference type="EMBL" id="TNJ37660.1"/>
    </source>
</evidence>
<dbReference type="GO" id="GO:0016787">
    <property type="term" value="F:hydrolase activity"/>
    <property type="evidence" value="ECO:0007669"/>
    <property type="project" value="UniProtKB-KW"/>
</dbReference>
<feature type="transmembrane region" description="Helical" evidence="7">
    <location>
        <begin position="161"/>
        <end position="183"/>
    </location>
</feature>
<protein>
    <submittedName>
        <fullName evidence="9">Phosphatase PAP2 family protein</fullName>
    </submittedName>
</protein>
<reference evidence="9 10" key="1">
    <citation type="submission" date="2019-05" db="EMBL/GenBank/DDBJ databases">
        <title>Draft Whole-Genome sequence of the green sulfur bacterium Prosthecochloris vibrioformis DSM 260.</title>
        <authorList>
            <person name="Meyer T.E."/>
            <person name="Kyndt J.A."/>
        </authorList>
    </citation>
    <scope>NUCLEOTIDE SEQUENCE [LARGE SCALE GENOMIC DNA]</scope>
    <source>
        <strain evidence="9 10">DSM 260</strain>
    </source>
</reference>
<sequence>MEWLYEQDAALFVYLNGQLIHPLTDGLMVFLTDTDMSWHIFALAALFMVQRRRLDGVMVLLLTLLAVGLADWITSGVLKPLFARTRPCFIIDGCRLLVDQGRTWSFASSHASNSVAVASMIWLFFARGDAADRVFTAIMACYAFLVAYSRVYVGVHYPSDILAGALIGVGCSLLLYAIYAWIVKNFMQRGHMKTAN</sequence>
<evidence type="ECO:0000256" key="4">
    <source>
        <dbReference type="ARBA" id="ARBA00022801"/>
    </source>
</evidence>
<evidence type="ECO:0000256" key="1">
    <source>
        <dbReference type="ARBA" id="ARBA00004651"/>
    </source>
</evidence>
<feature type="domain" description="Phosphatidic acid phosphatase type 2/haloperoxidase" evidence="8">
    <location>
        <begin position="59"/>
        <end position="176"/>
    </location>
</feature>
<keyword evidence="4" id="KW-0378">Hydrolase</keyword>
<evidence type="ECO:0000256" key="5">
    <source>
        <dbReference type="ARBA" id="ARBA00022989"/>
    </source>
</evidence>
<keyword evidence="5 7" id="KW-1133">Transmembrane helix</keyword>
<dbReference type="PANTHER" id="PTHR14969">
    <property type="entry name" value="SPHINGOSINE-1-PHOSPHATE PHOSPHOHYDROLASE"/>
    <property type="match status" value="1"/>
</dbReference>
<keyword evidence="3 7" id="KW-0812">Transmembrane</keyword>
<comment type="caution">
    <text evidence="9">The sequence shown here is derived from an EMBL/GenBank/DDBJ whole genome shotgun (WGS) entry which is preliminary data.</text>
</comment>
<dbReference type="PANTHER" id="PTHR14969:SF62">
    <property type="entry name" value="DECAPRENYLPHOSPHORYL-5-PHOSPHORIBOSE PHOSPHATASE RV3807C-RELATED"/>
    <property type="match status" value="1"/>
</dbReference>
<accession>A0A5C4S2E6</accession>
<evidence type="ECO:0000256" key="7">
    <source>
        <dbReference type="SAM" id="Phobius"/>
    </source>
</evidence>